<dbReference type="InterPro" id="IPR001789">
    <property type="entry name" value="Sig_transdc_resp-reg_receiver"/>
</dbReference>
<evidence type="ECO:0000256" key="1">
    <source>
        <dbReference type="ARBA" id="ARBA00022553"/>
    </source>
</evidence>
<dbReference type="PANTHER" id="PTHR44591">
    <property type="entry name" value="STRESS RESPONSE REGULATOR PROTEIN 1"/>
    <property type="match status" value="1"/>
</dbReference>
<feature type="modified residue" description="4-aspartylphosphate" evidence="2">
    <location>
        <position position="80"/>
    </location>
</feature>
<organism evidence="4 5">
    <name type="scientific">Gluconobacter cerinus</name>
    <dbReference type="NCBI Taxonomy" id="38307"/>
    <lineage>
        <taxon>Bacteria</taxon>
        <taxon>Pseudomonadati</taxon>
        <taxon>Pseudomonadota</taxon>
        <taxon>Alphaproteobacteria</taxon>
        <taxon>Acetobacterales</taxon>
        <taxon>Acetobacteraceae</taxon>
        <taxon>Gluconobacter</taxon>
    </lineage>
</organism>
<evidence type="ECO:0000256" key="2">
    <source>
        <dbReference type="PROSITE-ProRule" id="PRU00169"/>
    </source>
</evidence>
<dbReference type="PATRIC" id="fig|38307.3.peg.1275"/>
<feature type="domain" description="Response regulatory" evidence="3">
    <location>
        <begin position="30"/>
        <end position="143"/>
    </location>
</feature>
<protein>
    <submittedName>
        <fullName evidence="4">Regulator</fullName>
    </submittedName>
</protein>
<evidence type="ECO:0000259" key="3">
    <source>
        <dbReference type="PROSITE" id="PS50110"/>
    </source>
</evidence>
<dbReference type="SMART" id="SM00448">
    <property type="entry name" value="REC"/>
    <property type="match status" value="1"/>
</dbReference>
<gene>
    <name evidence="4" type="ORF">A0123_01237</name>
</gene>
<proteinExistence type="predicted"/>
<dbReference type="Proteomes" id="UP000077786">
    <property type="component" value="Unassembled WGS sequence"/>
</dbReference>
<dbReference type="OrthoDB" id="9784719at2"/>
<accession>A0A1B6VMU3</accession>
<dbReference type="PANTHER" id="PTHR44591:SF3">
    <property type="entry name" value="RESPONSE REGULATORY DOMAIN-CONTAINING PROTEIN"/>
    <property type="match status" value="1"/>
</dbReference>
<dbReference type="PROSITE" id="PS50110">
    <property type="entry name" value="RESPONSE_REGULATORY"/>
    <property type="match status" value="1"/>
</dbReference>
<dbReference type="GO" id="GO:0000160">
    <property type="term" value="P:phosphorelay signal transduction system"/>
    <property type="evidence" value="ECO:0007669"/>
    <property type="project" value="InterPro"/>
</dbReference>
<comment type="caution">
    <text evidence="4">The sequence shown here is derived from an EMBL/GenBank/DDBJ whole genome shotgun (WGS) entry which is preliminary data.</text>
</comment>
<evidence type="ECO:0000313" key="5">
    <source>
        <dbReference type="Proteomes" id="UP000077786"/>
    </source>
</evidence>
<dbReference type="AlphaFoldDB" id="A0A1B6VMU3"/>
<reference evidence="4 5" key="1">
    <citation type="submission" date="2016-03" db="EMBL/GenBank/DDBJ databases">
        <title>Draft genome sequence of Gluconobacter cerinus strain CECT 9110.</title>
        <authorList>
            <person name="Sainz F."/>
            <person name="Mas A."/>
            <person name="Torija M.J."/>
        </authorList>
    </citation>
    <scope>NUCLEOTIDE SEQUENCE [LARGE SCALE GENOMIC DNA]</scope>
    <source>
        <strain evidence="4 5">CECT 9110</strain>
    </source>
</reference>
<dbReference type="SUPFAM" id="SSF52172">
    <property type="entry name" value="CheY-like"/>
    <property type="match status" value="1"/>
</dbReference>
<evidence type="ECO:0000313" key="4">
    <source>
        <dbReference type="EMBL" id="OAJ68531.1"/>
    </source>
</evidence>
<dbReference type="EMBL" id="LUTU01000005">
    <property type="protein sequence ID" value="OAJ68531.1"/>
    <property type="molecule type" value="Genomic_DNA"/>
</dbReference>
<name>A0A1B6VMU3_9PROT</name>
<dbReference type="Gene3D" id="3.40.50.2300">
    <property type="match status" value="1"/>
</dbReference>
<dbReference type="InterPro" id="IPR050595">
    <property type="entry name" value="Bact_response_regulator"/>
</dbReference>
<dbReference type="Pfam" id="PF00072">
    <property type="entry name" value="Response_reg"/>
    <property type="match status" value="1"/>
</dbReference>
<sequence length="144" mass="15791">MYVMAGKGTASVGQSRGMHASNAYLTHRKNVLVVEDQALLRFLAADMLEDAGYNPILAATADEAMDILSKGESVDLVFSDVNMPGRLNGLDLAETVGVRWPQIGVVLTSGAYLQEKRPLPNKATFLPKPYEWEDVYRALKALQH</sequence>
<dbReference type="InterPro" id="IPR011006">
    <property type="entry name" value="CheY-like_superfamily"/>
</dbReference>
<keyword evidence="1 2" id="KW-0597">Phosphoprotein</keyword>